<dbReference type="InterPro" id="IPR048846">
    <property type="entry name" value="PaaX-like_central"/>
</dbReference>
<dbReference type="PANTHER" id="PTHR30319:SF1">
    <property type="entry name" value="TRANSCRIPTIONAL REPRESSOR PAAX"/>
    <property type="match status" value="1"/>
</dbReference>
<dbReference type="EMBL" id="JBHSKF010000014">
    <property type="protein sequence ID" value="MFC5290010.1"/>
    <property type="molecule type" value="Genomic_DNA"/>
</dbReference>
<dbReference type="InterPro" id="IPR011965">
    <property type="entry name" value="PaaX_trns_reg"/>
</dbReference>
<comment type="caution">
    <text evidence="4">The sequence shown here is derived from an EMBL/GenBank/DDBJ whole genome shotgun (WGS) entry which is preliminary data.</text>
</comment>
<evidence type="ECO:0000313" key="5">
    <source>
        <dbReference type="Proteomes" id="UP001596157"/>
    </source>
</evidence>
<dbReference type="Gene3D" id="1.10.10.10">
    <property type="entry name" value="Winged helix-like DNA-binding domain superfamily/Winged helix DNA-binding domain"/>
    <property type="match status" value="1"/>
</dbReference>
<dbReference type="InterPro" id="IPR012906">
    <property type="entry name" value="PaaX-like_N"/>
</dbReference>
<organism evidence="4 5">
    <name type="scientific">Actinokineospora guangxiensis</name>
    <dbReference type="NCBI Taxonomy" id="1490288"/>
    <lineage>
        <taxon>Bacteria</taxon>
        <taxon>Bacillati</taxon>
        <taxon>Actinomycetota</taxon>
        <taxon>Actinomycetes</taxon>
        <taxon>Pseudonocardiales</taxon>
        <taxon>Pseudonocardiaceae</taxon>
        <taxon>Actinokineospora</taxon>
    </lineage>
</organism>
<evidence type="ECO:0000259" key="3">
    <source>
        <dbReference type="Pfam" id="PF20803"/>
    </source>
</evidence>
<dbReference type="PIRSF" id="PIRSF020623">
    <property type="entry name" value="PaaX"/>
    <property type="match status" value="1"/>
</dbReference>
<feature type="domain" description="Transcriptional repressor PaaX-like N-terminal" evidence="1">
    <location>
        <begin position="7"/>
        <end position="75"/>
    </location>
</feature>
<feature type="domain" description="Transcriptional repressor PaaX-like central Cas2-like" evidence="3">
    <location>
        <begin position="98"/>
        <end position="162"/>
    </location>
</feature>
<dbReference type="InterPro" id="IPR013225">
    <property type="entry name" value="PaaX_C"/>
</dbReference>
<reference evidence="5" key="1">
    <citation type="journal article" date="2019" name="Int. J. Syst. Evol. Microbiol.">
        <title>The Global Catalogue of Microorganisms (GCM) 10K type strain sequencing project: providing services to taxonomists for standard genome sequencing and annotation.</title>
        <authorList>
            <consortium name="The Broad Institute Genomics Platform"/>
            <consortium name="The Broad Institute Genome Sequencing Center for Infectious Disease"/>
            <person name="Wu L."/>
            <person name="Ma J."/>
        </authorList>
    </citation>
    <scope>NUCLEOTIDE SEQUENCE [LARGE SCALE GENOMIC DNA]</scope>
    <source>
        <strain evidence="5">CCUG 59778</strain>
    </source>
</reference>
<dbReference type="Pfam" id="PF20803">
    <property type="entry name" value="PaaX_M"/>
    <property type="match status" value="1"/>
</dbReference>
<dbReference type="InterPro" id="IPR036388">
    <property type="entry name" value="WH-like_DNA-bd_sf"/>
</dbReference>
<dbReference type="PANTHER" id="PTHR30319">
    <property type="entry name" value="PHENYLACETIC ACID REGULATOR-RELATED TRANSCRIPTIONAL REPRESSOR"/>
    <property type="match status" value="1"/>
</dbReference>
<dbReference type="Pfam" id="PF07848">
    <property type="entry name" value="PaaX"/>
    <property type="match status" value="1"/>
</dbReference>
<protein>
    <submittedName>
        <fullName evidence="4">PaaX family transcriptional regulator C-terminal domain-containing protein</fullName>
    </submittedName>
</protein>
<dbReference type="Proteomes" id="UP001596157">
    <property type="component" value="Unassembled WGS sequence"/>
</dbReference>
<evidence type="ECO:0000259" key="2">
    <source>
        <dbReference type="Pfam" id="PF08223"/>
    </source>
</evidence>
<dbReference type="Gene3D" id="1.20.58.1460">
    <property type="match status" value="1"/>
</dbReference>
<gene>
    <name evidence="4" type="ORF">ACFPM7_23385</name>
</gene>
<proteinExistence type="predicted"/>
<evidence type="ECO:0000313" key="4">
    <source>
        <dbReference type="EMBL" id="MFC5290010.1"/>
    </source>
</evidence>
<accession>A0ABW0EVB1</accession>
<dbReference type="RefSeq" id="WP_378249881.1">
    <property type="nucleotide sequence ID" value="NZ_JBHSKF010000014.1"/>
</dbReference>
<name>A0ABW0EVB1_9PSEU</name>
<keyword evidence="5" id="KW-1185">Reference proteome</keyword>
<dbReference type="Pfam" id="PF08223">
    <property type="entry name" value="PaaX_C"/>
    <property type="match status" value="1"/>
</dbReference>
<sequence length="263" mass="28760">MSETAPQDLVLSILGAHARPRETAVVWSGGLVALLEGFGFSAGAGRVALTRVVNAGLLDRTREGRLVHYTLTDRARHVLAEGDARIFSLGEPRPGPATWTVLWHAIPEDRRDARARLVRRLRFLGFGQVHDGAWLAAHDRSAQVTALCADLGVARHTGVLVGAPVPDFAGFARRVWDLDAIAERYAAFVAAFADARADTDADAFHLRVRLVHAFRQFALLDPELPADIVAPPPDRAAAVRLFHERYPALEIPARRHFDGVMTP</sequence>
<evidence type="ECO:0000259" key="1">
    <source>
        <dbReference type="Pfam" id="PF07848"/>
    </source>
</evidence>
<feature type="domain" description="Transcriptional repressor PaaX-like C-terminal" evidence="2">
    <location>
        <begin position="176"/>
        <end position="258"/>
    </location>
</feature>